<dbReference type="SUPFAM" id="SSF54236">
    <property type="entry name" value="Ubiquitin-like"/>
    <property type="match status" value="1"/>
</dbReference>
<organism evidence="3 4">
    <name type="scientific">Adineta ricciae</name>
    <name type="common">Rotifer</name>
    <dbReference type="NCBI Taxonomy" id="249248"/>
    <lineage>
        <taxon>Eukaryota</taxon>
        <taxon>Metazoa</taxon>
        <taxon>Spiralia</taxon>
        <taxon>Gnathifera</taxon>
        <taxon>Rotifera</taxon>
        <taxon>Eurotatoria</taxon>
        <taxon>Bdelloidea</taxon>
        <taxon>Adinetida</taxon>
        <taxon>Adinetidae</taxon>
        <taxon>Adineta</taxon>
    </lineage>
</organism>
<evidence type="ECO:0000259" key="1">
    <source>
        <dbReference type="PROSITE" id="PS50053"/>
    </source>
</evidence>
<dbReference type="InterPro" id="IPR000626">
    <property type="entry name" value="Ubiquitin-like_dom"/>
</dbReference>
<evidence type="ECO:0000313" key="2">
    <source>
        <dbReference type="EMBL" id="CAF1351188.1"/>
    </source>
</evidence>
<dbReference type="AlphaFoldDB" id="A0A815ZKW9"/>
<dbReference type="EMBL" id="CAJNOJ010000264">
    <property type="protein sequence ID" value="CAF1351188.1"/>
    <property type="molecule type" value="Genomic_DNA"/>
</dbReference>
<evidence type="ECO:0000313" key="3">
    <source>
        <dbReference type="EMBL" id="CAF1583746.1"/>
    </source>
</evidence>
<keyword evidence="4" id="KW-1185">Reference proteome</keyword>
<sequence>MNDQTPRKNELPPTKASGNHLYTKLQVHFGGDVQDIVLKSEKEPTCNELGQVLQEVFRIPLAEQLVYFRGQRLHHNNSSAGNRPLTRYGIFSGNTITLVGKRGLL</sequence>
<feature type="domain" description="Ubiquitin-like" evidence="1">
    <location>
        <begin position="23"/>
        <end position="102"/>
    </location>
</feature>
<evidence type="ECO:0000313" key="4">
    <source>
        <dbReference type="Proteomes" id="UP000663828"/>
    </source>
</evidence>
<dbReference type="Proteomes" id="UP000663852">
    <property type="component" value="Unassembled WGS sequence"/>
</dbReference>
<dbReference type="OrthoDB" id="9989870at2759"/>
<dbReference type="Gene3D" id="3.10.20.90">
    <property type="entry name" value="Phosphatidylinositol 3-kinase Catalytic Subunit, Chain A, domain 1"/>
    <property type="match status" value="1"/>
</dbReference>
<dbReference type="InterPro" id="IPR029071">
    <property type="entry name" value="Ubiquitin-like_domsf"/>
</dbReference>
<name>A0A815ZKW9_ADIRI</name>
<dbReference type="PROSITE" id="PS50053">
    <property type="entry name" value="UBIQUITIN_2"/>
    <property type="match status" value="1"/>
</dbReference>
<dbReference type="Proteomes" id="UP000663828">
    <property type="component" value="Unassembled WGS sequence"/>
</dbReference>
<reference evidence="3" key="1">
    <citation type="submission" date="2021-02" db="EMBL/GenBank/DDBJ databases">
        <authorList>
            <person name="Nowell W R."/>
        </authorList>
    </citation>
    <scope>NUCLEOTIDE SEQUENCE</scope>
</reference>
<accession>A0A815ZKW9</accession>
<proteinExistence type="predicted"/>
<dbReference type="EMBL" id="CAJNOR010006045">
    <property type="protein sequence ID" value="CAF1583746.1"/>
    <property type="molecule type" value="Genomic_DNA"/>
</dbReference>
<protein>
    <recommendedName>
        <fullName evidence="1">Ubiquitin-like domain-containing protein</fullName>
    </recommendedName>
</protein>
<comment type="caution">
    <text evidence="3">The sequence shown here is derived from an EMBL/GenBank/DDBJ whole genome shotgun (WGS) entry which is preliminary data.</text>
</comment>
<gene>
    <name evidence="2" type="ORF">EDS130_LOCUS33288</name>
    <name evidence="3" type="ORF">XAT740_LOCUS45802</name>
</gene>